<protein>
    <submittedName>
        <fullName evidence="2">Protein of uncharacterized function (DUF2905)</fullName>
    </submittedName>
</protein>
<gene>
    <name evidence="2" type="ORF">SAMEA4364220_01644</name>
</gene>
<dbReference type="InterPro" id="IPR021320">
    <property type="entry name" value="DUF2905"/>
</dbReference>
<keyword evidence="1" id="KW-0812">Transmembrane</keyword>
<dbReference type="RefSeq" id="WP_027890577.1">
    <property type="nucleotide sequence ID" value="NZ_LT906446.1"/>
</dbReference>
<proteinExistence type="predicted"/>
<feature type="transmembrane region" description="Helical" evidence="1">
    <location>
        <begin position="46"/>
        <end position="69"/>
    </location>
</feature>
<name>A0A239TXV3_9FIRM</name>
<sequence length="70" mass="7825">MSNMGKIMIYAGIILIIAGLFFHFGSKILPLGKLPFDFKWESSNSSVYFPLGSCVLISIILTIILNLLFR</sequence>
<dbReference type="GeneID" id="78507638"/>
<dbReference type="Proteomes" id="UP000215383">
    <property type="component" value="Chromosome 1"/>
</dbReference>
<keyword evidence="1" id="KW-1133">Transmembrane helix</keyword>
<keyword evidence="3" id="KW-1185">Reference proteome</keyword>
<dbReference type="EMBL" id="LT906446">
    <property type="protein sequence ID" value="SNV02627.1"/>
    <property type="molecule type" value="Genomic_DNA"/>
</dbReference>
<dbReference type="AlphaFoldDB" id="A0A239TXV3"/>
<reference evidence="2 3" key="1">
    <citation type="submission" date="2017-06" db="EMBL/GenBank/DDBJ databases">
        <authorList>
            <consortium name="Pathogen Informatics"/>
        </authorList>
    </citation>
    <scope>NUCLEOTIDE SEQUENCE [LARGE SCALE GENOMIC DNA]</scope>
    <source>
        <strain evidence="2 3">NCTC10570</strain>
    </source>
</reference>
<accession>A0A239TXV3</accession>
<dbReference type="eggNOG" id="ENOG5030JJE">
    <property type="taxonomic scope" value="Bacteria"/>
</dbReference>
<dbReference type="Pfam" id="PF11146">
    <property type="entry name" value="DUF2905"/>
    <property type="match status" value="1"/>
</dbReference>
<evidence type="ECO:0000256" key="1">
    <source>
        <dbReference type="SAM" id="Phobius"/>
    </source>
</evidence>
<feature type="transmembrane region" description="Helical" evidence="1">
    <location>
        <begin position="7"/>
        <end position="26"/>
    </location>
</feature>
<evidence type="ECO:0000313" key="3">
    <source>
        <dbReference type="Proteomes" id="UP000215383"/>
    </source>
</evidence>
<organism evidence="2 3">
    <name type="scientific">Megamonas hypermegale</name>
    <dbReference type="NCBI Taxonomy" id="158847"/>
    <lineage>
        <taxon>Bacteria</taxon>
        <taxon>Bacillati</taxon>
        <taxon>Bacillota</taxon>
        <taxon>Negativicutes</taxon>
        <taxon>Selenomonadales</taxon>
        <taxon>Selenomonadaceae</taxon>
        <taxon>Megamonas</taxon>
    </lineage>
</organism>
<keyword evidence="1" id="KW-0472">Membrane</keyword>
<evidence type="ECO:0000313" key="2">
    <source>
        <dbReference type="EMBL" id="SNV02627.1"/>
    </source>
</evidence>
<dbReference type="PANTHER" id="PTHR36443">
    <property type="entry name" value="BSR5223 PROTEIN"/>
    <property type="match status" value="1"/>
</dbReference>
<dbReference type="PANTHER" id="PTHR36443:SF1">
    <property type="entry name" value="BSR5223 PROTEIN"/>
    <property type="match status" value="1"/>
</dbReference>